<organism evidence="7 8">
    <name type="scientific">Didymella heteroderae</name>
    <dbReference type="NCBI Taxonomy" id="1769908"/>
    <lineage>
        <taxon>Eukaryota</taxon>
        <taxon>Fungi</taxon>
        <taxon>Dikarya</taxon>
        <taxon>Ascomycota</taxon>
        <taxon>Pezizomycotina</taxon>
        <taxon>Dothideomycetes</taxon>
        <taxon>Pleosporomycetidae</taxon>
        <taxon>Pleosporales</taxon>
        <taxon>Pleosporineae</taxon>
        <taxon>Didymellaceae</taxon>
        <taxon>Didymella</taxon>
    </lineage>
</organism>
<feature type="DNA-binding region" description="Homeobox" evidence="4">
    <location>
        <begin position="350"/>
        <end position="412"/>
    </location>
</feature>
<reference evidence="7" key="1">
    <citation type="submission" date="2019-04" db="EMBL/GenBank/DDBJ databases">
        <title>Sequencing of skin fungus with MAO and IRED activity.</title>
        <authorList>
            <person name="Marsaioli A.J."/>
            <person name="Bonatto J.M.C."/>
            <person name="Reis Junior O."/>
        </authorList>
    </citation>
    <scope>NUCLEOTIDE SEQUENCE</scope>
    <source>
        <strain evidence="7">28M1</strain>
    </source>
</reference>
<dbReference type="PROSITE" id="PS50071">
    <property type="entry name" value="HOMEOBOX_2"/>
    <property type="match status" value="1"/>
</dbReference>
<evidence type="ECO:0000313" key="7">
    <source>
        <dbReference type="EMBL" id="KAF3033626.1"/>
    </source>
</evidence>
<dbReference type="Gene3D" id="1.10.10.60">
    <property type="entry name" value="Homeodomain-like"/>
    <property type="match status" value="1"/>
</dbReference>
<dbReference type="InterPro" id="IPR050224">
    <property type="entry name" value="TALE_homeobox"/>
</dbReference>
<dbReference type="InterPro" id="IPR008422">
    <property type="entry name" value="KN_HD"/>
</dbReference>
<dbReference type="GO" id="GO:0005634">
    <property type="term" value="C:nucleus"/>
    <property type="evidence" value="ECO:0007669"/>
    <property type="project" value="UniProtKB-SubCell"/>
</dbReference>
<feature type="region of interest" description="Disordered" evidence="5">
    <location>
        <begin position="219"/>
        <end position="267"/>
    </location>
</feature>
<name>A0A9P4WIL8_9PLEO</name>
<sequence>MASQSSERPVAHMAAPLFVPSHSPRASELVAYISGSRKKAPQQHLLKEITLPKLPIASPSTPPDPYSTSIPLALLDGEMGLHRLPDHPPNKACTVAEWSEYVEWCSTKTAAQNHLQRSSPPLQPGEQNFPGKLPSFDEFVQTTIERTPPHTPSRRNESSENSPHVRPQFDDVAWADSKRRRVDTLGDIYARQSNASEYPPTDPRRMSSAIDPALYHADPARARQQSAGPSHHRPSLPYPPASAPQHARHQSQPATQGHAPHQQAAMQAHRMIIQGSYAQPSPQPGMLYERRQSYYQDPHMQQPAYPYDERRESVYYASQQYSAQPPVGYEQSYYDVRFQQHVGVDHNAFNRKRRGNLPKEATNILKEWFAANRASPYPSEDQKIELCRLTQLSLNQVSNWFINARRRAPQKEQRERENASSEQ</sequence>
<protein>
    <recommendedName>
        <fullName evidence="6">Homeobox domain-containing protein</fullName>
    </recommendedName>
</protein>
<keyword evidence="8" id="KW-1185">Reference proteome</keyword>
<dbReference type="AlphaFoldDB" id="A0A9P4WIL8"/>
<keyword evidence="1 4" id="KW-0238">DNA-binding</keyword>
<accession>A0A9P4WIL8</accession>
<feature type="region of interest" description="Disordered" evidence="5">
    <location>
        <begin position="115"/>
        <end position="134"/>
    </location>
</feature>
<dbReference type="OrthoDB" id="10056939at2759"/>
<evidence type="ECO:0000313" key="8">
    <source>
        <dbReference type="Proteomes" id="UP000758155"/>
    </source>
</evidence>
<comment type="caution">
    <text evidence="7">The sequence shown here is derived from an EMBL/GenBank/DDBJ whole genome shotgun (WGS) entry which is preliminary data.</text>
</comment>
<comment type="subcellular location">
    <subcellularLocation>
        <location evidence="4">Nucleus</location>
    </subcellularLocation>
</comment>
<dbReference type="GO" id="GO:0003677">
    <property type="term" value="F:DNA binding"/>
    <property type="evidence" value="ECO:0007669"/>
    <property type="project" value="UniProtKB-UniRule"/>
</dbReference>
<proteinExistence type="predicted"/>
<dbReference type="CDD" id="cd00086">
    <property type="entry name" value="homeodomain"/>
    <property type="match status" value="1"/>
</dbReference>
<dbReference type="Pfam" id="PF05920">
    <property type="entry name" value="Homeobox_KN"/>
    <property type="match status" value="1"/>
</dbReference>
<feature type="region of interest" description="Disordered" evidence="5">
    <location>
        <begin position="145"/>
        <end position="172"/>
    </location>
</feature>
<dbReference type="SUPFAM" id="SSF46689">
    <property type="entry name" value="Homeodomain-like"/>
    <property type="match status" value="1"/>
</dbReference>
<evidence type="ECO:0000256" key="5">
    <source>
        <dbReference type="SAM" id="MobiDB-lite"/>
    </source>
</evidence>
<gene>
    <name evidence="7" type="ORF">E8E12_003200</name>
</gene>
<dbReference type="Proteomes" id="UP000758155">
    <property type="component" value="Unassembled WGS sequence"/>
</dbReference>
<keyword evidence="3 4" id="KW-0539">Nucleus</keyword>
<dbReference type="EMBL" id="SWKV01000078">
    <property type="protein sequence ID" value="KAF3033626.1"/>
    <property type="molecule type" value="Genomic_DNA"/>
</dbReference>
<evidence type="ECO:0000256" key="4">
    <source>
        <dbReference type="PROSITE-ProRule" id="PRU00108"/>
    </source>
</evidence>
<evidence type="ECO:0000256" key="1">
    <source>
        <dbReference type="ARBA" id="ARBA00023125"/>
    </source>
</evidence>
<feature type="region of interest" description="Disordered" evidence="5">
    <location>
        <begin position="186"/>
        <end position="207"/>
    </location>
</feature>
<evidence type="ECO:0000256" key="2">
    <source>
        <dbReference type="ARBA" id="ARBA00023155"/>
    </source>
</evidence>
<evidence type="ECO:0000259" key="6">
    <source>
        <dbReference type="PROSITE" id="PS50071"/>
    </source>
</evidence>
<dbReference type="PANTHER" id="PTHR11850">
    <property type="entry name" value="HOMEOBOX PROTEIN TRANSCRIPTION FACTORS"/>
    <property type="match status" value="1"/>
</dbReference>
<feature type="domain" description="Homeobox" evidence="6">
    <location>
        <begin position="348"/>
        <end position="411"/>
    </location>
</feature>
<dbReference type="GO" id="GO:0006355">
    <property type="term" value="P:regulation of DNA-templated transcription"/>
    <property type="evidence" value="ECO:0007669"/>
    <property type="project" value="InterPro"/>
</dbReference>
<keyword evidence="2 4" id="KW-0371">Homeobox</keyword>
<dbReference type="InterPro" id="IPR009057">
    <property type="entry name" value="Homeodomain-like_sf"/>
</dbReference>
<dbReference type="SMART" id="SM00389">
    <property type="entry name" value="HOX"/>
    <property type="match status" value="1"/>
</dbReference>
<dbReference type="InterPro" id="IPR001356">
    <property type="entry name" value="HD"/>
</dbReference>
<evidence type="ECO:0000256" key="3">
    <source>
        <dbReference type="ARBA" id="ARBA00023242"/>
    </source>
</evidence>
<feature type="compositionally biased region" description="Low complexity" evidence="5">
    <location>
        <begin position="256"/>
        <end position="267"/>
    </location>
</feature>